<protein>
    <recommendedName>
        <fullName evidence="7">DinB family protein</fullName>
    </recommendedName>
</protein>
<evidence type="ECO:0000313" key="5">
    <source>
        <dbReference type="EMBL" id="WKW16500.1"/>
    </source>
</evidence>
<evidence type="ECO:0000256" key="2">
    <source>
        <dbReference type="ARBA" id="ARBA00022723"/>
    </source>
</evidence>
<dbReference type="SUPFAM" id="SSF109854">
    <property type="entry name" value="DinB/YfiT-like putative metalloenzymes"/>
    <property type="match status" value="1"/>
</dbReference>
<dbReference type="GO" id="GO:0046872">
    <property type="term" value="F:metal ion binding"/>
    <property type="evidence" value="ECO:0007669"/>
    <property type="project" value="UniProtKB-KW"/>
</dbReference>
<feature type="binding site" evidence="3">
    <location>
        <position position="128"/>
    </location>
    <ligand>
        <name>a divalent metal cation</name>
        <dbReference type="ChEBI" id="CHEBI:60240"/>
    </ligand>
</feature>
<dbReference type="Pfam" id="PF05163">
    <property type="entry name" value="DinB"/>
    <property type="match status" value="1"/>
</dbReference>
<evidence type="ECO:0000313" key="4">
    <source>
        <dbReference type="EMBL" id="WKW13594.1"/>
    </source>
</evidence>
<name>A0AA49JXA7_9BACT</name>
<dbReference type="Gene3D" id="1.20.120.450">
    <property type="entry name" value="dinb family like domain"/>
    <property type="match status" value="1"/>
</dbReference>
<proteinExistence type="inferred from homology"/>
<reference evidence="4" key="1">
    <citation type="submission" date="2023-07" db="EMBL/GenBank/DDBJ databases">
        <authorList>
            <person name="Haufschild T."/>
            <person name="Kallscheuer N."/>
            <person name="Hammer J."/>
            <person name="Kohn T."/>
            <person name="Kabuu M."/>
            <person name="Jogler M."/>
            <person name="Wohfarth N."/>
            <person name="Heuer A."/>
            <person name="Rohde M."/>
            <person name="van Teeseling M.C.F."/>
            <person name="Jogler C."/>
        </authorList>
    </citation>
    <scope>NUCLEOTIDE SEQUENCE</scope>
    <source>
        <strain evidence="4">Strain 138</strain>
        <strain evidence="5">Strain 318</strain>
    </source>
</reference>
<evidence type="ECO:0000256" key="3">
    <source>
        <dbReference type="PIRSR" id="PIRSR607837-1"/>
    </source>
</evidence>
<keyword evidence="2 3" id="KW-0479">Metal-binding</keyword>
<evidence type="ECO:0000256" key="1">
    <source>
        <dbReference type="ARBA" id="ARBA00008635"/>
    </source>
</evidence>
<accession>A0AA49Q9L6</accession>
<comment type="similarity">
    <text evidence="1">Belongs to the DinB family.</text>
</comment>
<dbReference type="InterPro" id="IPR007837">
    <property type="entry name" value="DinB"/>
</dbReference>
<evidence type="ECO:0008006" key="7">
    <source>
        <dbReference type="Google" id="ProtNLM"/>
    </source>
</evidence>
<dbReference type="EMBL" id="CP130612">
    <property type="protein sequence ID" value="WKW13594.1"/>
    <property type="molecule type" value="Genomic_DNA"/>
</dbReference>
<evidence type="ECO:0000313" key="6">
    <source>
        <dbReference type="Proteomes" id="UP001229955"/>
    </source>
</evidence>
<dbReference type="KEGG" id="pspc:Strain318_002916"/>
<dbReference type="InterPro" id="IPR034660">
    <property type="entry name" value="DinB/YfiT-like"/>
</dbReference>
<sequence>MTEQELFTRFWTHETKTTLRVISRIPEGSTYRPDPKSRTAQEIAWQIVNEERMIIDGVETGVMKPPSAPAVPATMREVIAAYEELANTLPTRWAQVPADRWNGEIDFFGRKRPASPMAWSFLFDLVHHRGQITTYLRPMGSTVPQIYGPSGDEP</sequence>
<dbReference type="Proteomes" id="UP001229955">
    <property type="component" value="Chromosome"/>
</dbReference>
<dbReference type="RefSeq" id="WP_367886432.1">
    <property type="nucleotide sequence ID" value="NZ_CP130612.1"/>
</dbReference>
<keyword evidence="6" id="KW-1185">Reference proteome</keyword>
<gene>
    <name evidence="4" type="ORF">Strain138_002918</name>
    <name evidence="5" type="ORF">Strain318_002916</name>
</gene>
<accession>A0AA49JXA7</accession>
<organism evidence="4">
    <name type="scientific">Pseudogemmatithrix spongiicola</name>
    <dbReference type="NCBI Taxonomy" id="3062599"/>
    <lineage>
        <taxon>Bacteria</taxon>
        <taxon>Pseudomonadati</taxon>
        <taxon>Gemmatimonadota</taxon>
        <taxon>Gemmatimonadia</taxon>
        <taxon>Gemmatimonadales</taxon>
        <taxon>Gemmatimonadaceae</taxon>
        <taxon>Pseudogemmatithrix</taxon>
    </lineage>
</organism>
<dbReference type="EMBL" id="CP130613">
    <property type="protein sequence ID" value="WKW16500.1"/>
    <property type="molecule type" value="Genomic_DNA"/>
</dbReference>
<dbReference type="AlphaFoldDB" id="A0AA49JXA7"/>